<dbReference type="InterPro" id="IPR025997">
    <property type="entry name" value="SBP_2_dom"/>
</dbReference>
<dbReference type="InterPro" id="IPR010982">
    <property type="entry name" value="Lambda_DNA-bd_dom_sf"/>
</dbReference>
<dbReference type="CDD" id="cd01392">
    <property type="entry name" value="HTH_LacI"/>
    <property type="match status" value="1"/>
</dbReference>
<dbReference type="InterPro" id="IPR028082">
    <property type="entry name" value="Peripla_BP_I"/>
</dbReference>
<protein>
    <submittedName>
        <fullName evidence="5">LacI family transcriptional regulator</fullName>
    </submittedName>
</protein>
<organism evidence="5 6">
    <name type="scientific">Ancylomarina longa</name>
    <dbReference type="NCBI Taxonomy" id="2487017"/>
    <lineage>
        <taxon>Bacteria</taxon>
        <taxon>Pseudomonadati</taxon>
        <taxon>Bacteroidota</taxon>
        <taxon>Bacteroidia</taxon>
        <taxon>Marinilabiliales</taxon>
        <taxon>Marinifilaceae</taxon>
        <taxon>Ancylomarina</taxon>
    </lineage>
</organism>
<dbReference type="SMART" id="SM00354">
    <property type="entry name" value="HTH_LACI"/>
    <property type="match status" value="1"/>
</dbReference>
<keyword evidence="6" id="KW-1185">Reference proteome</keyword>
<evidence type="ECO:0000313" key="5">
    <source>
        <dbReference type="EMBL" id="RUT79102.1"/>
    </source>
</evidence>
<sequence length="331" mass="38074">MKKKSINDIAKELGFSKTTISFVLNNKGDEKNISKRTQEIILEYVRKVNYQPNQIAKSLKNGKTNTIGYLVPDISNPFYARIGRLIEDLLWEQGYHLIIGSTDEKQEKEDLLLSMFVNRQVDGLIIASCFSDLHRLKTLSAQNFPMVFFDREDPDFNANYILVENQKPMREAVQKIIDKGATKIGLLSITPNIYSLKLRINGYKDALAKNSIKLDENLIRIVDNNDLQESTQAQLNYLMSQKVDAIAFTNNQITAIAIWWMNTIHKKDLSEIKFVSFDNLDLFDYSIPRVVSVAQPIEEIAKYAVDILKEVIQSNDRVIKRIELKPKLIER</sequence>
<dbReference type="PROSITE" id="PS50932">
    <property type="entry name" value="HTH_LACI_2"/>
    <property type="match status" value="1"/>
</dbReference>
<dbReference type="PANTHER" id="PTHR30146">
    <property type="entry name" value="LACI-RELATED TRANSCRIPTIONAL REPRESSOR"/>
    <property type="match status" value="1"/>
</dbReference>
<dbReference type="RefSeq" id="WP_127342817.1">
    <property type="nucleotide sequence ID" value="NZ_RJJX01000004.1"/>
</dbReference>
<dbReference type="Gene3D" id="1.10.260.40">
    <property type="entry name" value="lambda repressor-like DNA-binding domains"/>
    <property type="match status" value="1"/>
</dbReference>
<dbReference type="GO" id="GO:0003700">
    <property type="term" value="F:DNA-binding transcription factor activity"/>
    <property type="evidence" value="ECO:0007669"/>
    <property type="project" value="TreeGrafter"/>
</dbReference>
<dbReference type="PANTHER" id="PTHR30146:SF109">
    <property type="entry name" value="HTH-TYPE TRANSCRIPTIONAL REGULATOR GALS"/>
    <property type="match status" value="1"/>
</dbReference>
<comment type="caution">
    <text evidence="5">The sequence shown here is derived from an EMBL/GenBank/DDBJ whole genome shotgun (WGS) entry which is preliminary data.</text>
</comment>
<dbReference type="SUPFAM" id="SSF53822">
    <property type="entry name" value="Periplasmic binding protein-like I"/>
    <property type="match status" value="1"/>
</dbReference>
<evidence type="ECO:0000256" key="2">
    <source>
        <dbReference type="ARBA" id="ARBA00023125"/>
    </source>
</evidence>
<dbReference type="Gene3D" id="3.40.50.2300">
    <property type="match status" value="2"/>
</dbReference>
<evidence type="ECO:0000259" key="4">
    <source>
        <dbReference type="PROSITE" id="PS50932"/>
    </source>
</evidence>
<dbReference type="EMBL" id="RJJX01000004">
    <property type="protein sequence ID" value="RUT79102.1"/>
    <property type="molecule type" value="Genomic_DNA"/>
</dbReference>
<keyword evidence="2" id="KW-0238">DNA-binding</keyword>
<keyword evidence="1" id="KW-0805">Transcription regulation</keyword>
<dbReference type="InterPro" id="IPR000843">
    <property type="entry name" value="HTH_LacI"/>
</dbReference>
<evidence type="ECO:0000256" key="3">
    <source>
        <dbReference type="ARBA" id="ARBA00023163"/>
    </source>
</evidence>
<evidence type="ECO:0000256" key="1">
    <source>
        <dbReference type="ARBA" id="ARBA00023015"/>
    </source>
</evidence>
<gene>
    <name evidence="5" type="ORF">DLK05_04595</name>
</gene>
<proteinExistence type="predicted"/>
<dbReference type="GO" id="GO:0000976">
    <property type="term" value="F:transcription cis-regulatory region binding"/>
    <property type="evidence" value="ECO:0007669"/>
    <property type="project" value="TreeGrafter"/>
</dbReference>
<keyword evidence="3" id="KW-0804">Transcription</keyword>
<dbReference type="OrthoDB" id="9803256at2"/>
<name>A0A434AX46_9BACT</name>
<feature type="domain" description="HTH lacI-type" evidence="4">
    <location>
        <begin position="4"/>
        <end position="61"/>
    </location>
</feature>
<accession>A0A434AX46</accession>
<dbReference type="Pfam" id="PF00356">
    <property type="entry name" value="LacI"/>
    <property type="match status" value="1"/>
</dbReference>
<dbReference type="Pfam" id="PF13407">
    <property type="entry name" value="Peripla_BP_4"/>
    <property type="match status" value="1"/>
</dbReference>
<reference evidence="5 6" key="1">
    <citation type="submission" date="2018-11" db="EMBL/GenBank/DDBJ databases">
        <title>Parancylomarina longa gen. nov., sp. nov., isolated from sediments of southern Okinawa.</title>
        <authorList>
            <person name="Fu T."/>
        </authorList>
    </citation>
    <scope>NUCLEOTIDE SEQUENCE [LARGE SCALE GENOMIC DNA]</scope>
    <source>
        <strain evidence="5 6">T3-2 S1-C</strain>
    </source>
</reference>
<evidence type="ECO:0000313" key="6">
    <source>
        <dbReference type="Proteomes" id="UP000282985"/>
    </source>
</evidence>
<dbReference type="Proteomes" id="UP000282985">
    <property type="component" value="Unassembled WGS sequence"/>
</dbReference>
<dbReference type="SUPFAM" id="SSF47413">
    <property type="entry name" value="lambda repressor-like DNA-binding domains"/>
    <property type="match status" value="1"/>
</dbReference>
<dbReference type="AlphaFoldDB" id="A0A434AX46"/>